<feature type="region of interest" description="Disordered" evidence="27">
    <location>
        <begin position="565"/>
        <end position="599"/>
    </location>
</feature>
<feature type="domain" description="TIR" evidence="29">
    <location>
        <begin position="408"/>
        <end position="564"/>
    </location>
</feature>
<sequence length="599" mass="69141">MTLGQSFNGIQRPVSQFSECIVGKENMKVLLRLVCFIALQISSLEAGKCEKRKDKIILAASAYDIDVRSCPLNPNENKGTINWYKNDSKTSISTERDSRIHQHKDKLWFVPAKVEDSGHYYCVVRNSTYCLKIKITAKFVQREPNLCYSAQAIFPQKLPIAGDGQLVCPYLDYFKDENNELPKIQWYKDCKPLLLDNINYIGESSKLIIMNVTEAHKGNYTCLASYTYLGKQYRISRVIELLTLEENRPMRPVIVSPVNETMEVVLGSQLQLICNVTGQFSDNVYWKWNGSMIDDDPVLVEDYRPVENPSFKKRNTIILMLNISEVKSKFYLYPFTCVARNTYGINAAYIQLTHPVPNFQKHIISIFAMLTVVITSSVFIYKIFKIDIVLWYRDSCYDFLPKKASDGKTYDAYILYPKTLEEGSTSNSDIFVFKVLPEVLEKQCGYKLFIYGRDDYAGEDFVEVTNENIKKSRRLIIILVRETSGFTWLGSSSEEQIVMYNALIQDGIKVVLLELEKIQDYEKMPESIKFIKRKHGAIRWSGDFSEETSQSAKTRFWKNVRYHMPAQHQPSSSKPQLLFSATRPDSKEKLQREVHMPFG</sequence>
<dbReference type="InterPro" id="IPR015621">
    <property type="entry name" value="IL-1_rcpt_fam"/>
</dbReference>
<dbReference type="InterPro" id="IPR007110">
    <property type="entry name" value="Ig-like_dom"/>
</dbReference>
<evidence type="ECO:0000256" key="28">
    <source>
        <dbReference type="SAM" id="Phobius"/>
    </source>
</evidence>
<comment type="similarity">
    <text evidence="4">Belongs to the interleukin-1 receptor family.</text>
</comment>
<keyword evidence="17" id="KW-0325">Glycoprotein</keyword>
<dbReference type="PRINTS" id="PR01536">
    <property type="entry name" value="INTRLKN1R12F"/>
</dbReference>
<keyword evidence="14 28" id="KW-0472">Membrane</keyword>
<dbReference type="GO" id="GO:0019966">
    <property type="term" value="F:interleukin-1 binding"/>
    <property type="evidence" value="ECO:0007669"/>
    <property type="project" value="TreeGrafter"/>
</dbReference>
<dbReference type="Gene3D" id="3.40.50.10140">
    <property type="entry name" value="Toll/interleukin-1 receptor homology (TIR) domain"/>
    <property type="match status" value="1"/>
</dbReference>
<dbReference type="GeneID" id="114499425"/>
<dbReference type="Pfam" id="PF01582">
    <property type="entry name" value="TIR"/>
    <property type="match status" value="1"/>
</dbReference>
<evidence type="ECO:0000256" key="15">
    <source>
        <dbReference type="ARBA" id="ARBA00023157"/>
    </source>
</evidence>
<keyword evidence="13" id="KW-0520">NAD</keyword>
<evidence type="ECO:0000256" key="25">
    <source>
        <dbReference type="ARBA" id="ARBA00080708"/>
    </source>
</evidence>
<gene>
    <name evidence="32" type="primary">IL1R1</name>
</gene>
<evidence type="ECO:0000256" key="21">
    <source>
        <dbReference type="ARBA" id="ARBA00066184"/>
    </source>
</evidence>
<dbReference type="Pfam" id="PF18452">
    <property type="entry name" value="Ig_6"/>
    <property type="match status" value="1"/>
</dbReference>
<name>A0A7E6DYX6_9CHIR</name>
<dbReference type="SUPFAM" id="SSF52200">
    <property type="entry name" value="Toll/Interleukin receptor TIR domain"/>
    <property type="match status" value="1"/>
</dbReference>
<feature type="domain" description="Ig-like" evidence="30">
    <location>
        <begin position="144"/>
        <end position="236"/>
    </location>
</feature>
<evidence type="ECO:0000259" key="30">
    <source>
        <dbReference type="PROSITE" id="PS50835"/>
    </source>
</evidence>
<dbReference type="GO" id="GO:0006954">
    <property type="term" value="P:inflammatory response"/>
    <property type="evidence" value="ECO:0007669"/>
    <property type="project" value="UniProtKB-KW"/>
</dbReference>
<comment type="subunit">
    <text evidence="21">The interleukin-1 receptor complex is a heterodimer of IL1R1 and IL1RAP. Interacts with PIK3R1. Interacts with IL1A.</text>
</comment>
<dbReference type="InterPro" id="IPR035897">
    <property type="entry name" value="Toll_tir_struct_dom_sf"/>
</dbReference>
<evidence type="ECO:0000256" key="27">
    <source>
        <dbReference type="SAM" id="MobiDB-lite"/>
    </source>
</evidence>
<evidence type="ECO:0000256" key="5">
    <source>
        <dbReference type="ARBA" id="ARBA00022475"/>
    </source>
</evidence>
<keyword evidence="18" id="KW-0395">Inflammatory response</keyword>
<evidence type="ECO:0000256" key="17">
    <source>
        <dbReference type="ARBA" id="ARBA00023180"/>
    </source>
</evidence>
<dbReference type="PRINTS" id="PR01538">
    <property type="entry name" value="INTRLEUKN1R1"/>
</dbReference>
<dbReference type="FunFam" id="2.60.40.10:FF:001064">
    <property type="entry name" value="Interleukin 1 receptor, type I"/>
    <property type="match status" value="1"/>
</dbReference>
<evidence type="ECO:0000256" key="14">
    <source>
        <dbReference type="ARBA" id="ARBA00023136"/>
    </source>
</evidence>
<evidence type="ECO:0000256" key="7">
    <source>
        <dbReference type="ARBA" id="ARBA00022553"/>
    </source>
</evidence>
<dbReference type="PROSITE" id="PS50104">
    <property type="entry name" value="TIR"/>
    <property type="match status" value="1"/>
</dbReference>
<feature type="transmembrane region" description="Helical" evidence="28">
    <location>
        <begin position="363"/>
        <end position="384"/>
    </location>
</feature>
<dbReference type="FunCoup" id="A0A7E6DYX6">
    <property type="interactions" value="338"/>
</dbReference>
<keyword evidence="10" id="KW-0677">Repeat</keyword>
<evidence type="ECO:0000256" key="9">
    <source>
        <dbReference type="ARBA" id="ARBA00022729"/>
    </source>
</evidence>
<dbReference type="InterPro" id="IPR041416">
    <property type="entry name" value="IL-1RAcP-like_ig"/>
</dbReference>
<dbReference type="InterPro" id="IPR004076">
    <property type="entry name" value="IL-1_rcpt_I-typ"/>
</dbReference>
<dbReference type="InterPro" id="IPR000157">
    <property type="entry name" value="TIR_dom"/>
</dbReference>
<keyword evidence="11" id="KW-0378">Hydrolase</keyword>
<keyword evidence="16 32" id="KW-0675">Receptor</keyword>
<keyword evidence="9" id="KW-0732">Signal</keyword>
<keyword evidence="6" id="KW-0964">Secreted</keyword>
<dbReference type="GO" id="GO:0016787">
    <property type="term" value="F:hydrolase activity"/>
    <property type="evidence" value="ECO:0007669"/>
    <property type="project" value="UniProtKB-KW"/>
</dbReference>
<dbReference type="GO" id="GO:0005576">
    <property type="term" value="C:extracellular region"/>
    <property type="evidence" value="ECO:0007669"/>
    <property type="project" value="UniProtKB-SubCell"/>
</dbReference>
<evidence type="ECO:0000256" key="3">
    <source>
        <dbReference type="ARBA" id="ARBA00004613"/>
    </source>
</evidence>
<evidence type="ECO:0000256" key="6">
    <source>
        <dbReference type="ARBA" id="ARBA00022525"/>
    </source>
</evidence>
<dbReference type="FunFam" id="3.40.50.10140:FF:000002">
    <property type="entry name" value="Interleukin 1 receptor accessory protein"/>
    <property type="match status" value="1"/>
</dbReference>
<evidence type="ECO:0000256" key="18">
    <source>
        <dbReference type="ARBA" id="ARBA00023198"/>
    </source>
</evidence>
<keyword evidence="15" id="KW-1015">Disulfide bond</keyword>
<evidence type="ECO:0000256" key="8">
    <source>
        <dbReference type="ARBA" id="ARBA00022692"/>
    </source>
</evidence>
<keyword evidence="19" id="KW-0393">Immunoglobulin domain</keyword>
<dbReference type="PROSITE" id="PS50835">
    <property type="entry name" value="IG_LIKE"/>
    <property type="match status" value="3"/>
</dbReference>
<feature type="domain" description="Ig-like" evidence="30">
    <location>
        <begin position="69"/>
        <end position="136"/>
    </location>
</feature>
<dbReference type="PANTHER" id="PTHR11890:SF26">
    <property type="entry name" value="INTERLEUKIN-1 RECEPTOR TYPE 1"/>
    <property type="match status" value="1"/>
</dbReference>
<dbReference type="InterPro" id="IPR003599">
    <property type="entry name" value="Ig_sub"/>
</dbReference>
<dbReference type="SMART" id="SM00409">
    <property type="entry name" value="IG"/>
    <property type="match status" value="3"/>
</dbReference>
<feature type="compositionally biased region" description="Basic and acidic residues" evidence="27">
    <location>
        <begin position="584"/>
        <end position="599"/>
    </location>
</feature>
<dbReference type="SMART" id="SM00255">
    <property type="entry name" value="TIR"/>
    <property type="match status" value="1"/>
</dbReference>
<reference evidence="32" key="1">
    <citation type="submission" date="2025-08" db="UniProtKB">
        <authorList>
            <consortium name="RefSeq"/>
        </authorList>
    </citation>
    <scope>IDENTIFICATION</scope>
    <source>
        <tissue evidence="32">Muscle</tissue>
    </source>
</reference>
<accession>A0A7E6DYX6</accession>
<dbReference type="AlphaFoldDB" id="A0A7E6DYX6"/>
<dbReference type="InterPro" id="IPR013783">
    <property type="entry name" value="Ig-like_fold"/>
</dbReference>
<dbReference type="CDD" id="cd20991">
    <property type="entry name" value="Ig1_IL1R_like"/>
    <property type="match status" value="1"/>
</dbReference>
<evidence type="ECO:0000313" key="32">
    <source>
        <dbReference type="RefSeq" id="XP_035884244.1"/>
    </source>
</evidence>
<evidence type="ECO:0000256" key="22">
    <source>
        <dbReference type="ARBA" id="ARBA00067898"/>
    </source>
</evidence>
<dbReference type="PANTHER" id="PTHR11890">
    <property type="entry name" value="INTERLEUKIN-1 RECEPTOR FAMILY MEMBER"/>
    <property type="match status" value="1"/>
</dbReference>
<dbReference type="FunFam" id="2.60.40.10:FF:000188">
    <property type="entry name" value="Interleukin-1 receptor accessory protein-like 1"/>
    <property type="match status" value="1"/>
</dbReference>
<dbReference type="GO" id="GO:0005886">
    <property type="term" value="C:plasma membrane"/>
    <property type="evidence" value="ECO:0007669"/>
    <property type="project" value="UniProtKB-SubCell"/>
</dbReference>
<evidence type="ECO:0000256" key="23">
    <source>
        <dbReference type="ARBA" id="ARBA00075659"/>
    </source>
</evidence>
<dbReference type="CTD" id="3554"/>
<dbReference type="Pfam" id="PF13895">
    <property type="entry name" value="Ig_2"/>
    <property type="match status" value="1"/>
</dbReference>
<dbReference type="GO" id="GO:0050727">
    <property type="term" value="P:regulation of inflammatory response"/>
    <property type="evidence" value="ECO:0007669"/>
    <property type="project" value="TreeGrafter"/>
</dbReference>
<dbReference type="InterPro" id="IPR004074">
    <property type="entry name" value="IL-1_rcpt_I/II-typ"/>
</dbReference>
<evidence type="ECO:0000256" key="2">
    <source>
        <dbReference type="ARBA" id="ARBA00004479"/>
    </source>
</evidence>
<keyword evidence="12 28" id="KW-1133">Transmembrane helix</keyword>
<keyword evidence="31" id="KW-1185">Reference proteome</keyword>
<evidence type="ECO:0000256" key="4">
    <source>
        <dbReference type="ARBA" id="ARBA00009752"/>
    </source>
</evidence>
<proteinExistence type="inferred from homology"/>
<dbReference type="PRINTS" id="PR01537">
    <property type="entry name" value="INTRLKN1R1F"/>
</dbReference>
<protein>
    <recommendedName>
        <fullName evidence="22">Interleukin-1 receptor type 1</fullName>
    </recommendedName>
    <alternativeName>
        <fullName evidence="24">CD121 antigen-like family member A</fullName>
    </alternativeName>
    <alternativeName>
        <fullName evidence="23">Interleukin-1 receptor alpha</fullName>
    </alternativeName>
    <alternativeName>
        <fullName evidence="26">Interleukin-1 receptor type I</fullName>
    </alternativeName>
    <alternativeName>
        <fullName evidence="25">p80</fullName>
    </alternativeName>
</protein>
<evidence type="ECO:0000256" key="1">
    <source>
        <dbReference type="ARBA" id="ARBA00004236"/>
    </source>
</evidence>
<dbReference type="GO" id="GO:0004909">
    <property type="term" value="F:interleukin-1, type I, activating receptor activity"/>
    <property type="evidence" value="ECO:0007669"/>
    <property type="project" value="InterPro"/>
</dbReference>
<dbReference type="RefSeq" id="XP_035884244.1">
    <property type="nucleotide sequence ID" value="XM_036028351.1"/>
</dbReference>
<evidence type="ECO:0000256" key="13">
    <source>
        <dbReference type="ARBA" id="ARBA00023027"/>
    </source>
</evidence>
<comment type="subcellular location">
    <subcellularLocation>
        <location evidence="1">Cell membrane</location>
    </subcellularLocation>
    <subcellularLocation>
        <location evidence="2">Membrane</location>
        <topology evidence="2">Single-pass type I membrane protein</topology>
    </subcellularLocation>
    <subcellularLocation>
        <location evidence="3">Secreted</location>
    </subcellularLocation>
</comment>
<dbReference type="Gene3D" id="2.60.40.10">
    <property type="entry name" value="Immunoglobulins"/>
    <property type="match status" value="3"/>
</dbReference>
<dbReference type="InterPro" id="IPR036179">
    <property type="entry name" value="Ig-like_dom_sf"/>
</dbReference>
<evidence type="ECO:0000256" key="16">
    <source>
        <dbReference type="ARBA" id="ARBA00023170"/>
    </source>
</evidence>
<evidence type="ECO:0000313" key="31">
    <source>
        <dbReference type="Proteomes" id="UP000504628"/>
    </source>
</evidence>
<evidence type="ECO:0000256" key="20">
    <source>
        <dbReference type="ARBA" id="ARBA00057479"/>
    </source>
</evidence>
<evidence type="ECO:0000256" key="11">
    <source>
        <dbReference type="ARBA" id="ARBA00022801"/>
    </source>
</evidence>
<evidence type="ECO:0000256" key="26">
    <source>
        <dbReference type="ARBA" id="ARBA00083376"/>
    </source>
</evidence>
<feature type="domain" description="Ig-like" evidence="30">
    <location>
        <begin position="252"/>
        <end position="353"/>
    </location>
</feature>
<evidence type="ECO:0000256" key="19">
    <source>
        <dbReference type="ARBA" id="ARBA00023319"/>
    </source>
</evidence>
<dbReference type="InParanoid" id="A0A7E6DYX6"/>
<keyword evidence="5" id="KW-1003">Cell membrane</keyword>
<keyword evidence="8 28" id="KW-0812">Transmembrane</keyword>
<evidence type="ECO:0000259" key="29">
    <source>
        <dbReference type="PROSITE" id="PS50104"/>
    </source>
</evidence>
<evidence type="ECO:0000256" key="12">
    <source>
        <dbReference type="ARBA" id="ARBA00022989"/>
    </source>
</evidence>
<comment type="function">
    <text evidence="20">Receptor for IL1A, IL1B and IL1RN. After binding to interleukin-1 associates with the coreceptor IL1RAP to form the high affinity interleukin-1 receptor complex which mediates interleukin-1-dependent activation of NF-kappa-B, MAPK and other pathways. Signaling involves the recruitment of adapter molecules such as TOLLIP, MYD88, and IRAK1 or IRAK2 via the respective TIR domains of the receptor/coreceptor subunits. Binds ligands with comparable affinity and binding of antagonist IL1RN prevents association with IL1RAP to form a signaling complex. Involved in IL1B-mediated costimulation of IFNG production from T-helper 1 (Th1) cells.</text>
</comment>
<dbReference type="FunFam" id="2.60.40.10:FF:000284">
    <property type="entry name" value="interleukin-1 receptor accessory protein-like 1"/>
    <property type="match status" value="1"/>
</dbReference>
<keyword evidence="7" id="KW-0597">Phosphoprotein</keyword>
<organism evidence="31 32">
    <name type="scientific">Phyllostomus discolor</name>
    <name type="common">pale spear-nosed bat</name>
    <dbReference type="NCBI Taxonomy" id="89673"/>
    <lineage>
        <taxon>Eukaryota</taxon>
        <taxon>Metazoa</taxon>
        <taxon>Chordata</taxon>
        <taxon>Craniata</taxon>
        <taxon>Vertebrata</taxon>
        <taxon>Euteleostomi</taxon>
        <taxon>Mammalia</taxon>
        <taxon>Eutheria</taxon>
        <taxon>Laurasiatheria</taxon>
        <taxon>Chiroptera</taxon>
        <taxon>Yangochiroptera</taxon>
        <taxon>Phyllostomidae</taxon>
        <taxon>Phyllostominae</taxon>
        <taxon>Phyllostomus</taxon>
    </lineage>
</organism>
<dbReference type="Proteomes" id="UP000504628">
    <property type="component" value="Chromosome 6"/>
</dbReference>
<evidence type="ECO:0000256" key="10">
    <source>
        <dbReference type="ARBA" id="ARBA00022737"/>
    </source>
</evidence>
<dbReference type="OrthoDB" id="6132459at2759"/>
<dbReference type="SUPFAM" id="SSF48726">
    <property type="entry name" value="Immunoglobulin"/>
    <property type="match status" value="3"/>
</dbReference>
<evidence type="ECO:0000256" key="24">
    <source>
        <dbReference type="ARBA" id="ARBA00079535"/>
    </source>
</evidence>